<dbReference type="EMBL" id="BONY01000093">
    <property type="protein sequence ID" value="GIH10397.1"/>
    <property type="molecule type" value="Genomic_DNA"/>
</dbReference>
<evidence type="ECO:0000256" key="2">
    <source>
        <dbReference type="ARBA" id="ARBA00005967"/>
    </source>
</evidence>
<comment type="subcellular location">
    <subcellularLocation>
        <location evidence="1">Cell membrane</location>
        <topology evidence="1">Multi-pass membrane protein</topology>
    </subcellularLocation>
</comment>
<dbReference type="InterPro" id="IPR036945">
    <property type="entry name" value="DAGK_sf"/>
</dbReference>
<evidence type="ECO:0000256" key="6">
    <source>
        <dbReference type="ARBA" id="ARBA00022692"/>
    </source>
</evidence>
<evidence type="ECO:0000256" key="15">
    <source>
        <dbReference type="PIRSR" id="PIRSR600829-1"/>
    </source>
</evidence>
<evidence type="ECO:0000313" key="21">
    <source>
        <dbReference type="Proteomes" id="UP000612899"/>
    </source>
</evidence>
<name>A0A8J3QI00_9ACTN</name>
<keyword evidence="14" id="KW-1208">Phospholipid metabolism</keyword>
<keyword evidence="13" id="KW-0594">Phospholipid biosynthesis</keyword>
<comment type="similarity">
    <text evidence="2">Belongs to the bacterial diacylglycerol kinase family.</text>
</comment>
<evidence type="ECO:0000256" key="18">
    <source>
        <dbReference type="PIRSR" id="PIRSR600829-4"/>
    </source>
</evidence>
<keyword evidence="5" id="KW-0808">Transferase</keyword>
<evidence type="ECO:0000256" key="10">
    <source>
        <dbReference type="ARBA" id="ARBA00022989"/>
    </source>
</evidence>
<evidence type="ECO:0000256" key="12">
    <source>
        <dbReference type="ARBA" id="ARBA00023136"/>
    </source>
</evidence>
<keyword evidence="7 17" id="KW-0547">Nucleotide-binding</keyword>
<dbReference type="GO" id="GO:0016301">
    <property type="term" value="F:kinase activity"/>
    <property type="evidence" value="ECO:0007669"/>
    <property type="project" value="UniProtKB-KW"/>
</dbReference>
<sequence length="101" mass="10610">MARLGANFRIHLVSAGGVVFLTVAHGITGSHLGLVVWSIAAVLSAELMNTAVERTCDFIAELHGIDRDPRIRDIKDLAAGAVLVVALAALVNALIVFGPRL</sequence>
<keyword evidence="18" id="KW-0460">Magnesium</keyword>
<feature type="binding site" evidence="17">
    <location>
        <begin position="75"/>
        <end position="76"/>
    </location>
    <ligand>
        <name>ATP</name>
        <dbReference type="ChEBI" id="CHEBI:30616"/>
    </ligand>
</feature>
<dbReference type="PANTHER" id="PTHR34299:SF1">
    <property type="entry name" value="DIACYLGLYCEROL KINASE"/>
    <property type="match status" value="1"/>
</dbReference>
<dbReference type="Pfam" id="PF01219">
    <property type="entry name" value="DAGK_prokar"/>
    <property type="match status" value="1"/>
</dbReference>
<keyword evidence="6 19" id="KW-0812">Transmembrane</keyword>
<evidence type="ECO:0000256" key="4">
    <source>
        <dbReference type="ARBA" id="ARBA00022516"/>
    </source>
</evidence>
<dbReference type="GO" id="GO:0046872">
    <property type="term" value="F:metal ion binding"/>
    <property type="evidence" value="ECO:0007669"/>
    <property type="project" value="UniProtKB-KW"/>
</dbReference>
<keyword evidence="21" id="KW-1185">Reference proteome</keyword>
<comment type="cofactor">
    <cofactor evidence="18">
        <name>Mg(2+)</name>
        <dbReference type="ChEBI" id="CHEBI:18420"/>
    </cofactor>
    <text evidence="18">Mn(2+), Zn(2+), Cd(2+) and Co(2+) support activity to lesser extents.</text>
</comment>
<accession>A0A8J3QI00</accession>
<proteinExistence type="inferred from homology"/>
<feature type="transmembrane region" description="Helical" evidence="19">
    <location>
        <begin position="77"/>
        <end position="97"/>
    </location>
</feature>
<evidence type="ECO:0000256" key="13">
    <source>
        <dbReference type="ARBA" id="ARBA00023209"/>
    </source>
</evidence>
<keyword evidence="8" id="KW-0418">Kinase</keyword>
<feature type="binding site" evidence="16">
    <location>
        <position position="46"/>
    </location>
    <ligand>
        <name>substrate</name>
    </ligand>
</feature>
<dbReference type="PANTHER" id="PTHR34299">
    <property type="entry name" value="DIACYLGLYCEROL KINASE"/>
    <property type="match status" value="1"/>
</dbReference>
<dbReference type="GO" id="GO:0005524">
    <property type="term" value="F:ATP binding"/>
    <property type="evidence" value="ECO:0007669"/>
    <property type="project" value="UniProtKB-KW"/>
</dbReference>
<comment type="caution">
    <text evidence="20">The sequence shown here is derived from an EMBL/GenBank/DDBJ whole genome shotgun (WGS) entry which is preliminary data.</text>
</comment>
<organism evidence="20 21">
    <name type="scientific">Rhizocola hellebori</name>
    <dbReference type="NCBI Taxonomy" id="1392758"/>
    <lineage>
        <taxon>Bacteria</taxon>
        <taxon>Bacillati</taxon>
        <taxon>Actinomycetota</taxon>
        <taxon>Actinomycetes</taxon>
        <taxon>Micromonosporales</taxon>
        <taxon>Micromonosporaceae</taxon>
        <taxon>Rhizocola</taxon>
    </lineage>
</organism>
<evidence type="ECO:0008006" key="22">
    <source>
        <dbReference type="Google" id="ProtNLM"/>
    </source>
</evidence>
<dbReference type="AlphaFoldDB" id="A0A8J3QI00"/>
<keyword evidence="10 19" id="KW-1133">Transmembrane helix</keyword>
<keyword evidence="12 19" id="KW-0472">Membrane</keyword>
<reference evidence="20" key="1">
    <citation type="submission" date="2021-01" db="EMBL/GenBank/DDBJ databases">
        <title>Whole genome shotgun sequence of Rhizocola hellebori NBRC 109834.</title>
        <authorList>
            <person name="Komaki H."/>
            <person name="Tamura T."/>
        </authorList>
    </citation>
    <scope>NUCLEOTIDE SEQUENCE</scope>
    <source>
        <strain evidence="20">NBRC 109834</strain>
    </source>
</reference>
<gene>
    <name evidence="20" type="ORF">Rhe02_84640</name>
</gene>
<dbReference type="GO" id="GO:0008654">
    <property type="term" value="P:phospholipid biosynthetic process"/>
    <property type="evidence" value="ECO:0007669"/>
    <property type="project" value="UniProtKB-KW"/>
</dbReference>
<evidence type="ECO:0000256" key="14">
    <source>
        <dbReference type="ARBA" id="ARBA00023264"/>
    </source>
</evidence>
<evidence type="ECO:0000256" key="5">
    <source>
        <dbReference type="ARBA" id="ARBA00022679"/>
    </source>
</evidence>
<evidence type="ECO:0000256" key="8">
    <source>
        <dbReference type="ARBA" id="ARBA00022777"/>
    </source>
</evidence>
<keyword evidence="18" id="KW-0479">Metal-binding</keyword>
<keyword evidence="3" id="KW-1003">Cell membrane</keyword>
<evidence type="ECO:0000256" key="11">
    <source>
        <dbReference type="ARBA" id="ARBA00023098"/>
    </source>
</evidence>
<evidence type="ECO:0000256" key="17">
    <source>
        <dbReference type="PIRSR" id="PIRSR600829-3"/>
    </source>
</evidence>
<keyword evidence="4" id="KW-0444">Lipid biosynthesis</keyword>
<evidence type="ECO:0000256" key="3">
    <source>
        <dbReference type="ARBA" id="ARBA00022475"/>
    </source>
</evidence>
<dbReference type="Gene3D" id="1.10.287.3610">
    <property type="match status" value="1"/>
</dbReference>
<evidence type="ECO:0000256" key="19">
    <source>
        <dbReference type="SAM" id="Phobius"/>
    </source>
</evidence>
<feature type="binding site" evidence="17">
    <location>
        <position position="53"/>
    </location>
    <ligand>
        <name>ATP</name>
        <dbReference type="ChEBI" id="CHEBI:30616"/>
    </ligand>
</feature>
<protein>
    <recommendedName>
        <fullName evidence="22">Diacylglycerol kinase family protein</fullName>
    </recommendedName>
</protein>
<dbReference type="InterPro" id="IPR033717">
    <property type="entry name" value="UDPK"/>
</dbReference>
<dbReference type="CDD" id="cd14265">
    <property type="entry name" value="UDPK_IM_like"/>
    <property type="match status" value="1"/>
</dbReference>
<dbReference type="GO" id="GO:0005886">
    <property type="term" value="C:plasma membrane"/>
    <property type="evidence" value="ECO:0007669"/>
    <property type="project" value="UniProtKB-SubCell"/>
</dbReference>
<dbReference type="InterPro" id="IPR000829">
    <property type="entry name" value="DAGK"/>
</dbReference>
<keyword evidence="11" id="KW-0443">Lipid metabolism</keyword>
<evidence type="ECO:0000256" key="7">
    <source>
        <dbReference type="ARBA" id="ARBA00022741"/>
    </source>
</evidence>
<evidence type="ECO:0000313" key="20">
    <source>
        <dbReference type="EMBL" id="GIH10397.1"/>
    </source>
</evidence>
<evidence type="ECO:0000256" key="16">
    <source>
        <dbReference type="PIRSR" id="PIRSR600829-2"/>
    </source>
</evidence>
<evidence type="ECO:0000256" key="1">
    <source>
        <dbReference type="ARBA" id="ARBA00004651"/>
    </source>
</evidence>
<feature type="transmembrane region" description="Helical" evidence="19">
    <location>
        <begin position="12"/>
        <end position="40"/>
    </location>
</feature>
<evidence type="ECO:0000256" key="9">
    <source>
        <dbReference type="ARBA" id="ARBA00022840"/>
    </source>
</evidence>
<keyword evidence="9 17" id="KW-0067">ATP-binding</keyword>
<dbReference type="Proteomes" id="UP000612899">
    <property type="component" value="Unassembled WGS sequence"/>
</dbReference>
<feature type="active site" description="Proton acceptor" evidence="15">
    <location>
        <position position="46"/>
    </location>
</feature>
<feature type="binding site" evidence="18">
    <location>
        <position position="53"/>
    </location>
    <ligand>
        <name>a divalent metal cation</name>
        <dbReference type="ChEBI" id="CHEBI:60240"/>
    </ligand>
</feature>